<organism evidence="25 26">
    <name type="scientific">Anas zonorhyncha</name>
    <name type="common">Eastern spot-billed duck</name>
    <dbReference type="NCBI Taxonomy" id="75864"/>
    <lineage>
        <taxon>Eukaryota</taxon>
        <taxon>Metazoa</taxon>
        <taxon>Chordata</taxon>
        <taxon>Craniata</taxon>
        <taxon>Vertebrata</taxon>
        <taxon>Euteleostomi</taxon>
        <taxon>Archelosauria</taxon>
        <taxon>Archosauria</taxon>
        <taxon>Dinosauria</taxon>
        <taxon>Saurischia</taxon>
        <taxon>Theropoda</taxon>
        <taxon>Coelurosauria</taxon>
        <taxon>Aves</taxon>
        <taxon>Neognathae</taxon>
        <taxon>Galloanserae</taxon>
        <taxon>Anseriformes</taxon>
        <taxon>Anatidae</taxon>
        <taxon>Anatinae</taxon>
        <taxon>Anas</taxon>
    </lineage>
</organism>
<evidence type="ECO:0000256" key="4">
    <source>
        <dbReference type="ARBA" id="ARBA00022679"/>
    </source>
</evidence>
<comment type="function">
    <text evidence="1">Catalyzes viral DNA integration into the host chromosome, by performing a series of DNA cutting and joining reactions.</text>
</comment>
<dbReference type="PROSITE" id="PS00141">
    <property type="entry name" value="ASP_PROTEASE"/>
    <property type="match status" value="1"/>
</dbReference>
<dbReference type="InterPro" id="IPR021109">
    <property type="entry name" value="Peptidase_aspartic_dom_sf"/>
</dbReference>
<dbReference type="Pfam" id="PF00692">
    <property type="entry name" value="dUTPase"/>
    <property type="match status" value="1"/>
</dbReference>
<dbReference type="InterPro" id="IPR008916">
    <property type="entry name" value="Retrov_capsid_C"/>
</dbReference>
<sequence length="1371" mass="151207">MMLGTMLSLLGDLMRPWRVVANALATHKDEQRVAAAATEWSGPPRRVNNVNPQQINMEGTDCPLPPSVRTSTITQGASGISGVPVTMSSVAEEELSLPTAPTAPIESEKGASERTSANSFLSNINPFTTGAQGREGLQPSKAFAVTPPVERWRQIANEALREGNYETAAQLTQAFPVVYSPPDAQGNVTVNMTNLYWKLLTQLRSTVNDSGLKGEPTRQMLDYIWGTNILLPGDIRGIMKLILTQHQQLLFNAHWQSVCQEAVAVIRAPGDPLYGVTLEELMGLGPYYRLETQALLGPDKAKESMRLARRALDQIREPGGIPSYMGIKQGREEPFGLFIDRVANAIQAAGVPDYLKGTILKQCAIQNCNPSTRSILATLPGTWTIEEGLERMAQVPVGPQAMLVDVIKQLGNSMKEQAQVFRETAQQSQNQVFAALAPLQTPRGRPTGRGTSLPPRCFRCGITRHRKQECKTRSVWCHLSVWCVGKRPEQREGPPRDDTKSGIYHSGRNDTVYLRPVTRGSLGLDLATAVDVTLLDSKPTRVGTGVMGPVTVNGDPVGALLIGRSSATLNGLQILVGLTDKDYCGEIQIIVSAMFPPMHVPRNTKIAQLIPLPHLAASLPPMVNKDQGLGAFGSAGKIALLTLGMQQRPRQKITVCLKDEKLQIEALLDTGADVTIIIAQSWPPHWPTFESSLQQKNDLTLTLKQMGLILAPEKVQETSPWKFLGWKITDSTIQPQKLTIQSDIKTLNDAQKLLGDLQWIRPVVGIPNELLNPLRPLLKGTDPASKVTLSEKQQEILQQIASLITTSVTHRRISDKPLDLTVLCGSKCLMGAITQQKIKTGEKGGETVVLEWIAPPLQPRRTIQEKIATLAELVKKGRNRILQVDGVPPNIIWLPMKPGDLEWYIQNSEELQAALLQDGATIVAKTLQSTALTWMENQGWITKPKRSSIPLKNAVTVFTDAGKRSRTAAVTWKDEHGWKHQILQAQDKDSLQTLELLAVVWAFIKWRDVPLNVVSDSLYVVGIANRIEDSALRDLKNERLSELIISLQIAIAQRSEPYAVIHIRSHQWEEGLGEGNARADRLVAATATEAPLSPFCRAREAHAIFHQNAKGLARAYKLSRADAQAIVKACPTCSHYNSGVGIGIGTNPRGIKTNEVWQMDVTHVTAFGRLRYLHVTIDTYSHMIWATPQPGEKVRDVRRHLASCFAVMGVPQTIKTDNGPAYVSGPLKRFMELWDIKHITGIPHSPTGQAIVERANGTVKQYLEKFKDITDIRERVDKTLFVLNHLCVFGDDEEPPATRHYIKSENDNKCIMRVLYRDMKTGQWLGPADVIYMGRGYVCISSPTGPTWVPSRCVKPAIEEKSSSTNNSNHG</sequence>
<keyword evidence="11" id="KW-0862">Zinc</keyword>
<evidence type="ECO:0000256" key="7">
    <source>
        <dbReference type="ARBA" id="ARBA00022723"/>
    </source>
</evidence>
<name>A0A8B9ZQ14_9AVES</name>
<evidence type="ECO:0000256" key="14">
    <source>
        <dbReference type="ARBA" id="ARBA00022918"/>
    </source>
</evidence>
<keyword evidence="4" id="KW-0808">Transferase</keyword>
<dbReference type="Pfam" id="PF00607">
    <property type="entry name" value="Gag_p24"/>
    <property type="match status" value="1"/>
</dbReference>
<dbReference type="GO" id="GO:0006508">
    <property type="term" value="P:proteolysis"/>
    <property type="evidence" value="ECO:0007669"/>
    <property type="project" value="UniProtKB-KW"/>
</dbReference>
<dbReference type="GO" id="GO:0003677">
    <property type="term" value="F:DNA binding"/>
    <property type="evidence" value="ECO:0007669"/>
    <property type="project" value="UniProtKB-KW"/>
</dbReference>
<evidence type="ECO:0000259" key="24">
    <source>
        <dbReference type="PROSITE" id="PS51027"/>
    </source>
</evidence>
<dbReference type="Gene3D" id="3.30.420.10">
    <property type="entry name" value="Ribonuclease H-like superfamily/Ribonuclease H"/>
    <property type="match status" value="2"/>
</dbReference>
<feature type="domain" description="RNase H type-1" evidence="22">
    <location>
        <begin position="951"/>
        <end position="1088"/>
    </location>
</feature>
<dbReference type="InterPro" id="IPR045345">
    <property type="entry name" value="Gag_p24_C"/>
</dbReference>
<dbReference type="SUPFAM" id="SSF47353">
    <property type="entry name" value="Retrovirus capsid dimerization domain-like"/>
    <property type="match status" value="1"/>
</dbReference>
<dbReference type="GO" id="GO:0016032">
    <property type="term" value="P:viral process"/>
    <property type="evidence" value="ECO:0007669"/>
    <property type="project" value="InterPro"/>
</dbReference>
<evidence type="ECO:0000256" key="3">
    <source>
        <dbReference type="ARBA" id="ARBA00022670"/>
    </source>
</evidence>
<feature type="domain" description="Integrase catalytic" evidence="23">
    <location>
        <begin position="1144"/>
        <end position="1335"/>
    </location>
</feature>
<dbReference type="GO" id="GO:0035613">
    <property type="term" value="F:RNA stem-loop binding"/>
    <property type="evidence" value="ECO:0007669"/>
    <property type="project" value="TreeGrafter"/>
</dbReference>
<dbReference type="PROSITE" id="PS50876">
    <property type="entry name" value="ZF_INTEGRASE"/>
    <property type="match status" value="1"/>
</dbReference>
<dbReference type="Pfam" id="PF06817">
    <property type="entry name" value="RVT_thumb"/>
    <property type="match status" value="1"/>
</dbReference>
<dbReference type="EC" id="2.7.7.49" evidence="2"/>
<dbReference type="Pfam" id="PF19317">
    <property type="entry name" value="Gag_p24_C"/>
    <property type="match status" value="1"/>
</dbReference>
<keyword evidence="13" id="KW-0229">DNA integration</keyword>
<dbReference type="Pfam" id="PF02022">
    <property type="entry name" value="Integrase_Zn"/>
    <property type="match status" value="1"/>
</dbReference>
<dbReference type="InterPro" id="IPR001037">
    <property type="entry name" value="Integrase_C_retrovir"/>
</dbReference>
<dbReference type="InterPro" id="IPR012337">
    <property type="entry name" value="RNaseH-like_sf"/>
</dbReference>
<evidence type="ECO:0000256" key="11">
    <source>
        <dbReference type="ARBA" id="ARBA00022833"/>
    </source>
</evidence>
<dbReference type="InterPro" id="IPR003308">
    <property type="entry name" value="Integrase_Zn-bd_dom_N"/>
</dbReference>
<evidence type="ECO:0000256" key="18">
    <source>
        <dbReference type="PROSITE-ProRule" id="PRU00506"/>
    </source>
</evidence>
<feature type="domain" description="Peptidase A2" evidence="20">
    <location>
        <begin position="664"/>
        <end position="694"/>
    </location>
</feature>
<keyword evidence="12" id="KW-0460">Magnesium</keyword>
<dbReference type="Pfam" id="PF00075">
    <property type="entry name" value="RNase_H"/>
    <property type="match status" value="1"/>
</dbReference>
<evidence type="ECO:0000256" key="15">
    <source>
        <dbReference type="ARBA" id="ARBA00023125"/>
    </source>
</evidence>
<evidence type="ECO:0000256" key="16">
    <source>
        <dbReference type="ARBA" id="ARBA00023268"/>
    </source>
</evidence>
<dbReference type="GO" id="GO:0004190">
    <property type="term" value="F:aspartic-type endopeptidase activity"/>
    <property type="evidence" value="ECO:0007669"/>
    <property type="project" value="InterPro"/>
</dbReference>
<evidence type="ECO:0000256" key="19">
    <source>
        <dbReference type="SAM" id="MobiDB-lite"/>
    </source>
</evidence>
<dbReference type="InterPro" id="IPR043502">
    <property type="entry name" value="DNA/RNA_pol_sf"/>
</dbReference>
<keyword evidence="5" id="KW-0548">Nucleotidyltransferase</keyword>
<dbReference type="SUPFAM" id="SSF51283">
    <property type="entry name" value="dUTPase-like"/>
    <property type="match status" value="1"/>
</dbReference>
<dbReference type="Gene3D" id="1.10.1200.30">
    <property type="match status" value="1"/>
</dbReference>
<dbReference type="PANTHER" id="PTHR41694:SF3">
    <property type="entry name" value="RNA-DIRECTED DNA POLYMERASE-RELATED"/>
    <property type="match status" value="1"/>
</dbReference>
<keyword evidence="10" id="KW-0378">Hydrolase</keyword>
<evidence type="ECO:0000256" key="2">
    <source>
        <dbReference type="ARBA" id="ARBA00012493"/>
    </source>
</evidence>
<evidence type="ECO:0000313" key="25">
    <source>
        <dbReference type="Ensembl" id="ENSAZOP00000006486.1"/>
    </source>
</evidence>
<evidence type="ECO:0000256" key="5">
    <source>
        <dbReference type="ARBA" id="ARBA00022695"/>
    </source>
</evidence>
<evidence type="ECO:0000256" key="6">
    <source>
        <dbReference type="ARBA" id="ARBA00022722"/>
    </source>
</evidence>
<dbReference type="GO" id="GO:0008270">
    <property type="term" value="F:zinc ion binding"/>
    <property type="evidence" value="ECO:0007669"/>
    <property type="project" value="UniProtKB-KW"/>
</dbReference>
<evidence type="ECO:0000256" key="13">
    <source>
        <dbReference type="ARBA" id="ARBA00022908"/>
    </source>
</evidence>
<dbReference type="Pfam" id="PF00077">
    <property type="entry name" value="RVP"/>
    <property type="match status" value="1"/>
</dbReference>
<dbReference type="GO" id="GO:0015074">
    <property type="term" value="P:DNA integration"/>
    <property type="evidence" value="ECO:0007669"/>
    <property type="project" value="UniProtKB-KW"/>
</dbReference>
<dbReference type="GO" id="GO:0004523">
    <property type="term" value="F:RNA-DNA hybrid ribonuclease activity"/>
    <property type="evidence" value="ECO:0007669"/>
    <property type="project" value="InterPro"/>
</dbReference>
<keyword evidence="9 17" id="KW-0863">Zinc-finger</keyword>
<dbReference type="SUPFAM" id="SSF46919">
    <property type="entry name" value="N-terminal Zn binding domain of HIV integrase"/>
    <property type="match status" value="1"/>
</dbReference>
<keyword evidence="3" id="KW-0645">Protease</keyword>
<dbReference type="Gene3D" id="2.40.70.10">
    <property type="entry name" value="Acid Proteases"/>
    <property type="match status" value="1"/>
</dbReference>
<dbReference type="InterPro" id="IPR018061">
    <property type="entry name" value="Retropepsins"/>
</dbReference>
<dbReference type="InterPro" id="IPR029054">
    <property type="entry name" value="dUTPase-like"/>
</dbReference>
<evidence type="ECO:0000313" key="26">
    <source>
        <dbReference type="Proteomes" id="UP000694549"/>
    </source>
</evidence>
<feature type="region of interest" description="Disordered" evidence="19">
    <location>
        <begin position="91"/>
        <end position="115"/>
    </location>
</feature>
<dbReference type="Ensembl" id="ENSAZOT00000032148.1">
    <property type="protein sequence ID" value="ENSAZOP00000030039.1"/>
    <property type="gene ID" value="ENSAZOG00000018769.1"/>
</dbReference>
<dbReference type="SUPFAM" id="SSF56672">
    <property type="entry name" value="DNA/RNA polymerases"/>
    <property type="match status" value="1"/>
</dbReference>
<keyword evidence="16" id="KW-0511">Multifunctional enzyme</keyword>
<dbReference type="InterPro" id="IPR036157">
    <property type="entry name" value="dUTPase-like_sf"/>
</dbReference>
<dbReference type="PROSITE" id="PS50994">
    <property type="entry name" value="INTEGRASE"/>
    <property type="match status" value="1"/>
</dbReference>
<keyword evidence="8" id="KW-0255">Endonuclease</keyword>
<dbReference type="SUPFAM" id="SSF50630">
    <property type="entry name" value="Acid proteases"/>
    <property type="match status" value="1"/>
</dbReference>
<feature type="DNA-binding region" description="Integrase-type" evidence="18">
    <location>
        <begin position="1312"/>
        <end position="1359"/>
    </location>
</feature>
<evidence type="ECO:0000259" key="21">
    <source>
        <dbReference type="PROSITE" id="PS50876"/>
    </source>
</evidence>
<evidence type="ECO:0000256" key="12">
    <source>
        <dbReference type="ARBA" id="ARBA00022842"/>
    </source>
</evidence>
<evidence type="ECO:0000259" key="20">
    <source>
        <dbReference type="PROSITE" id="PS50175"/>
    </source>
</evidence>
<dbReference type="Pfam" id="PF00665">
    <property type="entry name" value="rve"/>
    <property type="match status" value="1"/>
</dbReference>
<dbReference type="Gene3D" id="3.30.70.270">
    <property type="match status" value="1"/>
</dbReference>
<evidence type="ECO:0000256" key="1">
    <source>
        <dbReference type="ARBA" id="ARBA00003235"/>
    </source>
</evidence>
<dbReference type="PROSITE" id="PS50879">
    <property type="entry name" value="RNASE_H_1"/>
    <property type="match status" value="1"/>
</dbReference>
<dbReference type="PANTHER" id="PTHR41694">
    <property type="entry name" value="ENDOGENOUS RETROVIRUS GROUP K MEMBER POL PROTEIN"/>
    <property type="match status" value="1"/>
</dbReference>
<dbReference type="Gene3D" id="2.70.40.10">
    <property type="match status" value="1"/>
</dbReference>
<dbReference type="Gene3D" id="1.10.10.200">
    <property type="match status" value="1"/>
</dbReference>
<dbReference type="Ensembl" id="ENSAZOT00000006919.1">
    <property type="protein sequence ID" value="ENSAZOP00000006486.1"/>
    <property type="gene ID" value="ENSAZOG00000004168.1"/>
</dbReference>
<evidence type="ECO:0000259" key="23">
    <source>
        <dbReference type="PROSITE" id="PS50994"/>
    </source>
</evidence>
<keyword evidence="7" id="KW-0479">Metal-binding</keyword>
<dbReference type="Proteomes" id="UP000694549">
    <property type="component" value="Unplaced"/>
</dbReference>
<reference evidence="25" key="1">
    <citation type="submission" date="2025-05" db="UniProtKB">
        <authorList>
            <consortium name="Ensembl"/>
        </authorList>
    </citation>
    <scope>IDENTIFICATION</scope>
</reference>
<accession>A0A8B9ZQ14</accession>
<dbReference type="InterPro" id="IPR036397">
    <property type="entry name" value="RNaseH_sf"/>
</dbReference>
<dbReference type="PROSITE" id="PS50175">
    <property type="entry name" value="ASP_PROT_RETROV"/>
    <property type="match status" value="1"/>
</dbReference>
<keyword evidence="15" id="KW-0238">DNA-binding</keyword>
<evidence type="ECO:0000259" key="22">
    <source>
        <dbReference type="PROSITE" id="PS50879"/>
    </source>
</evidence>
<proteinExistence type="predicted"/>
<dbReference type="GO" id="GO:0003964">
    <property type="term" value="F:RNA-directed DNA polymerase activity"/>
    <property type="evidence" value="ECO:0007669"/>
    <property type="project" value="UniProtKB-KW"/>
</dbReference>
<dbReference type="InterPro" id="IPR002156">
    <property type="entry name" value="RNaseH_domain"/>
</dbReference>
<dbReference type="PROSITE" id="PS51027">
    <property type="entry name" value="INTEGRASE_DBD"/>
    <property type="match status" value="1"/>
</dbReference>
<dbReference type="InterPro" id="IPR036862">
    <property type="entry name" value="Integrase_C_dom_sf_retrovir"/>
</dbReference>
<dbReference type="SUPFAM" id="SSF53098">
    <property type="entry name" value="Ribonuclease H-like"/>
    <property type="match status" value="2"/>
</dbReference>
<evidence type="ECO:0000256" key="9">
    <source>
        <dbReference type="ARBA" id="ARBA00022771"/>
    </source>
</evidence>
<dbReference type="InterPro" id="IPR010661">
    <property type="entry name" value="RVT_thumb"/>
</dbReference>
<keyword evidence="14" id="KW-0695">RNA-directed DNA polymerase</keyword>
<dbReference type="Gene3D" id="2.30.30.10">
    <property type="entry name" value="Integrase, C-terminal domain superfamily, retroviral"/>
    <property type="match status" value="1"/>
</dbReference>
<feature type="domain" description="Integrase-type" evidence="24">
    <location>
        <begin position="1312"/>
        <end position="1359"/>
    </location>
</feature>
<protein>
    <recommendedName>
        <fullName evidence="2">RNA-directed DNA polymerase</fullName>
        <ecNumber evidence="2">2.7.7.49</ecNumber>
    </recommendedName>
</protein>
<feature type="domain" description="Integrase-type" evidence="21">
    <location>
        <begin position="1093"/>
        <end position="1134"/>
    </location>
</feature>
<dbReference type="SUPFAM" id="SSF47943">
    <property type="entry name" value="Retrovirus capsid protein, N-terminal core domain"/>
    <property type="match status" value="1"/>
</dbReference>
<dbReference type="InterPro" id="IPR043128">
    <property type="entry name" value="Rev_trsase/Diguanyl_cyclase"/>
</dbReference>
<dbReference type="InterPro" id="IPR001584">
    <property type="entry name" value="Integrase_cat-core"/>
</dbReference>
<evidence type="ECO:0000256" key="10">
    <source>
        <dbReference type="ARBA" id="ARBA00022801"/>
    </source>
</evidence>
<dbReference type="InterPro" id="IPR008919">
    <property type="entry name" value="Retrov_capsid_N"/>
</dbReference>
<dbReference type="Gene3D" id="1.10.375.10">
    <property type="entry name" value="Human Immunodeficiency Virus Type 1 Capsid Protein"/>
    <property type="match status" value="1"/>
</dbReference>
<dbReference type="InterPro" id="IPR017856">
    <property type="entry name" value="Integrase-like_N"/>
</dbReference>
<evidence type="ECO:0000256" key="8">
    <source>
        <dbReference type="ARBA" id="ARBA00022759"/>
    </source>
</evidence>
<dbReference type="InterPro" id="IPR001995">
    <property type="entry name" value="Peptidase_A2_cat"/>
</dbReference>
<dbReference type="Pfam" id="PF00552">
    <property type="entry name" value="IN_DBD_C"/>
    <property type="match status" value="1"/>
</dbReference>
<keyword evidence="26" id="KW-1185">Reference proteome</keyword>
<evidence type="ECO:0000256" key="17">
    <source>
        <dbReference type="PROSITE-ProRule" id="PRU00450"/>
    </source>
</evidence>
<dbReference type="SUPFAM" id="SSF50122">
    <property type="entry name" value="DNA-binding domain of retroviral integrase"/>
    <property type="match status" value="1"/>
</dbReference>
<keyword evidence="6" id="KW-0540">Nuclease</keyword>
<dbReference type="InterPro" id="IPR001969">
    <property type="entry name" value="Aspartic_peptidase_AS"/>
</dbReference>